<dbReference type="InterPro" id="IPR000914">
    <property type="entry name" value="SBP_5_dom"/>
</dbReference>
<accession>A0A1I0WPM8</accession>
<comment type="subcellular location">
    <subcellularLocation>
        <location evidence="1">Cell envelope</location>
    </subcellularLocation>
</comment>
<feature type="signal peptide" evidence="6">
    <location>
        <begin position="1"/>
        <end position="26"/>
    </location>
</feature>
<evidence type="ECO:0000313" key="8">
    <source>
        <dbReference type="EMBL" id="SFA89933.1"/>
    </source>
</evidence>
<dbReference type="RefSeq" id="WP_092870947.1">
    <property type="nucleotide sequence ID" value="NZ_FOJY01000004.1"/>
</dbReference>
<evidence type="ECO:0000259" key="7">
    <source>
        <dbReference type="Pfam" id="PF00496"/>
    </source>
</evidence>
<dbReference type="Proteomes" id="UP000198838">
    <property type="component" value="Unassembled WGS sequence"/>
</dbReference>
<feature type="chain" id="PRO_5038598496" evidence="6">
    <location>
        <begin position="27"/>
        <end position="541"/>
    </location>
</feature>
<feature type="domain" description="Solute-binding protein family 5" evidence="7">
    <location>
        <begin position="95"/>
        <end position="459"/>
    </location>
</feature>
<dbReference type="GO" id="GO:1904680">
    <property type="term" value="F:peptide transmembrane transporter activity"/>
    <property type="evidence" value="ECO:0007669"/>
    <property type="project" value="TreeGrafter"/>
</dbReference>
<dbReference type="SUPFAM" id="SSF53850">
    <property type="entry name" value="Periplasmic binding protein-like II"/>
    <property type="match status" value="1"/>
</dbReference>
<keyword evidence="3" id="KW-0813">Transport</keyword>
<keyword evidence="4 6" id="KW-0732">Signal</keyword>
<dbReference type="InterPro" id="IPR030678">
    <property type="entry name" value="Peptide/Ni-bd"/>
</dbReference>
<dbReference type="GO" id="GO:0043190">
    <property type="term" value="C:ATP-binding cassette (ABC) transporter complex"/>
    <property type="evidence" value="ECO:0007669"/>
    <property type="project" value="InterPro"/>
</dbReference>
<evidence type="ECO:0000256" key="5">
    <source>
        <dbReference type="SAM" id="MobiDB-lite"/>
    </source>
</evidence>
<protein>
    <submittedName>
        <fullName evidence="8">Peptide/nickel transport system substrate-binding protein</fullName>
    </submittedName>
</protein>
<proteinExistence type="inferred from homology"/>
<name>A0A1I0WPM8_9FIRM</name>
<reference evidence="8 9" key="1">
    <citation type="submission" date="2016-10" db="EMBL/GenBank/DDBJ databases">
        <authorList>
            <person name="de Groot N.N."/>
        </authorList>
    </citation>
    <scope>NUCLEOTIDE SEQUENCE [LARGE SCALE GENOMIC DNA]</scope>
    <source>
        <strain evidence="8 9">DSM 5522</strain>
    </source>
</reference>
<dbReference type="PROSITE" id="PS51257">
    <property type="entry name" value="PROKAR_LIPOPROTEIN"/>
    <property type="match status" value="1"/>
</dbReference>
<evidence type="ECO:0000256" key="2">
    <source>
        <dbReference type="ARBA" id="ARBA00005695"/>
    </source>
</evidence>
<comment type="similarity">
    <text evidence="2">Belongs to the bacterial solute-binding protein 5 family.</text>
</comment>
<keyword evidence="9" id="KW-1185">Reference proteome</keyword>
<dbReference type="Gene3D" id="3.40.190.10">
    <property type="entry name" value="Periplasmic binding protein-like II"/>
    <property type="match status" value="1"/>
</dbReference>
<dbReference type="Gene3D" id="3.10.105.10">
    <property type="entry name" value="Dipeptide-binding Protein, Domain 3"/>
    <property type="match status" value="1"/>
</dbReference>
<sequence length="541" mass="61188">MNYKKTVKKFLAAGLIMSMLLTGCGAGENKGASSASEGQKTQSTSKESTKEDTITVLTASNIDPEIADTIDTSTNAFQLYEMVYDPLVRYGENGEIEPALAESYDVSEDGKVYTFHLRKDVQFSDGTNFNADSVIYNTNRWDDKVKGNFSAKLEKVEKVDDYTVSFTFDHAAYPIIIEFTYPRPFRMCAPSSLDKDGKFVLGVGTGQWKIESYEEGQEAVLVKNEYYYGKQPSYEKVVLKFVDDGQSRVMALQSGDADICLADVPVESAGVLEDDTDVSSVKDVSTLSFFFGLNYDNKIFSDIKVRQALNYATNKKSMVEDIMNNDATAATGIFSSSVPFVTKENSKGYDYNLEKAKELLKEAGYEDTNGDGIVEKDGKDLTLNLVFQTEEYSNWKTICEFIQSEYLKIGVNIELKEMETAAYYDAIWTTRDYDIIIYRSYEDSWNPHGFLSSVFYQSKDQPSVFWYDEKLNTMIGDVIAQPDITNVQEKYDEIFKYMDENAFTIPLYYPNQTYYYNARLSGVDKAATSYQGIVWEDISIN</sequence>
<dbReference type="STRING" id="1120918.SAMN05216249_104164"/>
<dbReference type="PANTHER" id="PTHR30290">
    <property type="entry name" value="PERIPLASMIC BINDING COMPONENT OF ABC TRANSPORTER"/>
    <property type="match status" value="1"/>
</dbReference>
<dbReference type="EMBL" id="FOJY01000004">
    <property type="protein sequence ID" value="SFA89933.1"/>
    <property type="molecule type" value="Genomic_DNA"/>
</dbReference>
<evidence type="ECO:0000256" key="1">
    <source>
        <dbReference type="ARBA" id="ARBA00004196"/>
    </source>
</evidence>
<evidence type="ECO:0000256" key="3">
    <source>
        <dbReference type="ARBA" id="ARBA00022448"/>
    </source>
</evidence>
<dbReference type="InterPro" id="IPR039424">
    <property type="entry name" value="SBP_5"/>
</dbReference>
<dbReference type="Pfam" id="PF00496">
    <property type="entry name" value="SBP_bac_5"/>
    <property type="match status" value="1"/>
</dbReference>
<dbReference type="GO" id="GO:0042597">
    <property type="term" value="C:periplasmic space"/>
    <property type="evidence" value="ECO:0007669"/>
    <property type="project" value="UniProtKB-ARBA"/>
</dbReference>
<feature type="compositionally biased region" description="Polar residues" evidence="5">
    <location>
        <begin position="31"/>
        <end position="46"/>
    </location>
</feature>
<dbReference type="OrthoDB" id="9772924at2"/>
<evidence type="ECO:0000256" key="4">
    <source>
        <dbReference type="ARBA" id="ARBA00022729"/>
    </source>
</evidence>
<dbReference type="GO" id="GO:0030313">
    <property type="term" value="C:cell envelope"/>
    <property type="evidence" value="ECO:0007669"/>
    <property type="project" value="UniProtKB-SubCell"/>
</dbReference>
<evidence type="ECO:0000313" key="9">
    <source>
        <dbReference type="Proteomes" id="UP000198838"/>
    </source>
</evidence>
<dbReference type="PANTHER" id="PTHR30290:SF10">
    <property type="entry name" value="PERIPLASMIC OLIGOPEPTIDE-BINDING PROTEIN-RELATED"/>
    <property type="match status" value="1"/>
</dbReference>
<organism evidence="8 9">
    <name type="scientific">Acetitomaculum ruminis DSM 5522</name>
    <dbReference type="NCBI Taxonomy" id="1120918"/>
    <lineage>
        <taxon>Bacteria</taxon>
        <taxon>Bacillati</taxon>
        <taxon>Bacillota</taxon>
        <taxon>Clostridia</taxon>
        <taxon>Lachnospirales</taxon>
        <taxon>Lachnospiraceae</taxon>
        <taxon>Acetitomaculum</taxon>
    </lineage>
</organism>
<feature type="region of interest" description="Disordered" evidence="5">
    <location>
        <begin position="28"/>
        <end position="52"/>
    </location>
</feature>
<dbReference type="PIRSF" id="PIRSF002741">
    <property type="entry name" value="MppA"/>
    <property type="match status" value="1"/>
</dbReference>
<dbReference type="GO" id="GO:0015833">
    <property type="term" value="P:peptide transport"/>
    <property type="evidence" value="ECO:0007669"/>
    <property type="project" value="TreeGrafter"/>
</dbReference>
<gene>
    <name evidence="8" type="ORF">SAMN05216249_104164</name>
</gene>
<evidence type="ECO:0000256" key="6">
    <source>
        <dbReference type="SAM" id="SignalP"/>
    </source>
</evidence>
<dbReference type="AlphaFoldDB" id="A0A1I0WPM8"/>